<keyword evidence="1" id="KW-0812">Transmembrane</keyword>
<evidence type="ECO:0000313" key="2">
    <source>
        <dbReference type="EMBL" id="MER7379377.1"/>
    </source>
</evidence>
<keyword evidence="1" id="KW-1133">Transmembrane helix</keyword>
<dbReference type="RefSeq" id="WP_190075928.1">
    <property type="nucleotide sequence ID" value="NZ_BNBM01000030.1"/>
</dbReference>
<comment type="caution">
    <text evidence="2">The sequence shown here is derived from an EMBL/GenBank/DDBJ whole genome shotgun (WGS) entry which is preliminary data.</text>
</comment>
<name>A0ABV1Y683_9ACTN</name>
<gene>
    <name evidence="2" type="ORF">ABT384_43020</name>
</gene>
<sequence>MSDPMAEDWARAEVQRRREAAAQKLAAFDTSLDRLSLVEPAEAPLTRTVIRETVKETLVDSLWSVVLCLIAIGSFASAAAVGRWLHGTAPAYAPVGSVGAAILTMVVAGSAMIAVMDRTPAGGATTRNRLIQLTTTAVIVCAGAHAATDAERPKQLRELDRLHRQIERWLLRASRTRRTMSAYSVRHTAARRHAAQVAGALRNDLYRLDIAPDTALPELARKLVTIGERYAEGRVGSLLPEEELEGVEPVSLTRNARMESAHMVLVITAIAGGGLAAWTAARPLGLPAFPQAVLIALGAAIGGTVTGGWKRMTEALALLPGK</sequence>
<feature type="transmembrane region" description="Helical" evidence="1">
    <location>
        <begin position="287"/>
        <end position="309"/>
    </location>
</feature>
<evidence type="ECO:0008006" key="4">
    <source>
        <dbReference type="Google" id="ProtNLM"/>
    </source>
</evidence>
<reference evidence="2 3" key="1">
    <citation type="submission" date="2024-06" db="EMBL/GenBank/DDBJ databases">
        <title>The Natural Products Discovery Center: Release of the First 8490 Sequenced Strains for Exploring Actinobacteria Biosynthetic Diversity.</title>
        <authorList>
            <person name="Kalkreuter E."/>
            <person name="Kautsar S.A."/>
            <person name="Yang D."/>
            <person name="Bader C.D."/>
            <person name="Teijaro C.N."/>
            <person name="Fluegel L."/>
            <person name="Davis C.M."/>
            <person name="Simpson J.R."/>
            <person name="Lauterbach L."/>
            <person name="Steele A.D."/>
            <person name="Gui C."/>
            <person name="Meng S."/>
            <person name="Li G."/>
            <person name="Viehrig K."/>
            <person name="Ye F."/>
            <person name="Su P."/>
            <person name="Kiefer A.F."/>
            <person name="Nichols A."/>
            <person name="Cepeda A.J."/>
            <person name="Yan W."/>
            <person name="Fan B."/>
            <person name="Jiang Y."/>
            <person name="Adhikari A."/>
            <person name="Zheng C.-J."/>
            <person name="Schuster L."/>
            <person name="Cowan T.M."/>
            <person name="Smanski M.J."/>
            <person name="Chevrette M.G."/>
            <person name="De Carvalho L.P.S."/>
            <person name="Shen B."/>
        </authorList>
    </citation>
    <scope>NUCLEOTIDE SEQUENCE [LARGE SCALE GENOMIC DNA]</scope>
    <source>
        <strain evidence="2 3">NPDC000155</strain>
    </source>
</reference>
<feature type="transmembrane region" description="Helical" evidence="1">
    <location>
        <begin position="261"/>
        <end position="281"/>
    </location>
</feature>
<evidence type="ECO:0000256" key="1">
    <source>
        <dbReference type="SAM" id="Phobius"/>
    </source>
</evidence>
<evidence type="ECO:0000313" key="3">
    <source>
        <dbReference type="Proteomes" id="UP001486207"/>
    </source>
</evidence>
<proteinExistence type="predicted"/>
<protein>
    <recommendedName>
        <fullName evidence="4">Integral membrane protein</fullName>
    </recommendedName>
</protein>
<feature type="transmembrane region" description="Helical" evidence="1">
    <location>
        <begin position="61"/>
        <end position="85"/>
    </location>
</feature>
<organism evidence="2 3">
    <name type="scientific">Streptomyces lanatus</name>
    <dbReference type="NCBI Taxonomy" id="66900"/>
    <lineage>
        <taxon>Bacteria</taxon>
        <taxon>Bacillati</taxon>
        <taxon>Actinomycetota</taxon>
        <taxon>Actinomycetes</taxon>
        <taxon>Kitasatosporales</taxon>
        <taxon>Streptomycetaceae</taxon>
        <taxon>Streptomyces</taxon>
    </lineage>
</organism>
<feature type="transmembrane region" description="Helical" evidence="1">
    <location>
        <begin position="91"/>
        <end position="115"/>
    </location>
</feature>
<keyword evidence="3" id="KW-1185">Reference proteome</keyword>
<dbReference type="Proteomes" id="UP001486207">
    <property type="component" value="Unassembled WGS sequence"/>
</dbReference>
<keyword evidence="1" id="KW-0472">Membrane</keyword>
<accession>A0ABV1Y683</accession>
<dbReference type="EMBL" id="JBEPFB010000032">
    <property type="protein sequence ID" value="MER7379377.1"/>
    <property type="molecule type" value="Genomic_DNA"/>
</dbReference>